<keyword evidence="3" id="KW-1185">Reference proteome</keyword>
<feature type="region of interest" description="Disordered" evidence="1">
    <location>
        <begin position="21"/>
        <end position="96"/>
    </location>
</feature>
<dbReference type="EMBL" id="BQNB010008662">
    <property type="protein sequence ID" value="GJS52534.1"/>
    <property type="molecule type" value="Genomic_DNA"/>
</dbReference>
<sequence length="96" mass="11212">MQSSSVLSDFTKKLLNFENVSPTDNEVTSLMDTGNGYLRKGQKSKPKRQNQARERKERKRKVKSKLKVNKKSKSNQVKVNPGKWIWKEHRKPNLKS</sequence>
<name>A0ABQ4WI44_9ASTR</name>
<evidence type="ECO:0000256" key="1">
    <source>
        <dbReference type="SAM" id="MobiDB-lite"/>
    </source>
</evidence>
<proteinExistence type="predicted"/>
<gene>
    <name evidence="2" type="ORF">Tco_0625896</name>
</gene>
<organism evidence="2 3">
    <name type="scientific">Tanacetum coccineum</name>
    <dbReference type="NCBI Taxonomy" id="301880"/>
    <lineage>
        <taxon>Eukaryota</taxon>
        <taxon>Viridiplantae</taxon>
        <taxon>Streptophyta</taxon>
        <taxon>Embryophyta</taxon>
        <taxon>Tracheophyta</taxon>
        <taxon>Spermatophyta</taxon>
        <taxon>Magnoliopsida</taxon>
        <taxon>eudicotyledons</taxon>
        <taxon>Gunneridae</taxon>
        <taxon>Pentapetalae</taxon>
        <taxon>asterids</taxon>
        <taxon>campanulids</taxon>
        <taxon>Asterales</taxon>
        <taxon>Asteraceae</taxon>
        <taxon>Asteroideae</taxon>
        <taxon>Anthemideae</taxon>
        <taxon>Anthemidinae</taxon>
        <taxon>Tanacetum</taxon>
    </lineage>
</organism>
<reference evidence="2" key="1">
    <citation type="journal article" date="2022" name="Int. J. Mol. Sci.">
        <title>Draft Genome of Tanacetum Coccineum: Genomic Comparison of Closely Related Tanacetum-Family Plants.</title>
        <authorList>
            <person name="Yamashiro T."/>
            <person name="Shiraishi A."/>
            <person name="Nakayama K."/>
            <person name="Satake H."/>
        </authorList>
    </citation>
    <scope>NUCLEOTIDE SEQUENCE</scope>
</reference>
<feature type="compositionally biased region" description="Basic residues" evidence="1">
    <location>
        <begin position="40"/>
        <end position="73"/>
    </location>
</feature>
<protein>
    <submittedName>
        <fullName evidence="2">Uncharacterized protein</fullName>
    </submittedName>
</protein>
<feature type="compositionally biased region" description="Polar residues" evidence="1">
    <location>
        <begin position="21"/>
        <end position="32"/>
    </location>
</feature>
<evidence type="ECO:0000313" key="2">
    <source>
        <dbReference type="EMBL" id="GJS52534.1"/>
    </source>
</evidence>
<dbReference type="Proteomes" id="UP001151760">
    <property type="component" value="Unassembled WGS sequence"/>
</dbReference>
<accession>A0ABQ4WI44</accession>
<evidence type="ECO:0000313" key="3">
    <source>
        <dbReference type="Proteomes" id="UP001151760"/>
    </source>
</evidence>
<comment type="caution">
    <text evidence="2">The sequence shown here is derived from an EMBL/GenBank/DDBJ whole genome shotgun (WGS) entry which is preliminary data.</text>
</comment>
<reference evidence="2" key="2">
    <citation type="submission" date="2022-01" db="EMBL/GenBank/DDBJ databases">
        <authorList>
            <person name="Yamashiro T."/>
            <person name="Shiraishi A."/>
            <person name="Satake H."/>
            <person name="Nakayama K."/>
        </authorList>
    </citation>
    <scope>NUCLEOTIDE SEQUENCE</scope>
</reference>